<evidence type="ECO:0000256" key="6">
    <source>
        <dbReference type="SAM" id="Coils"/>
    </source>
</evidence>
<keyword evidence="4" id="KW-0804">Transcription</keyword>
<dbReference type="PROSITE" id="PS00463">
    <property type="entry name" value="ZN2_CY6_FUNGAL_1"/>
    <property type="match status" value="1"/>
</dbReference>
<name>A0A9P6XEH7_RHIOR</name>
<gene>
    <name evidence="9" type="ORF">G6F64_003718</name>
</gene>
<keyword evidence="2" id="KW-0479">Metal-binding</keyword>
<keyword evidence="6" id="KW-0175">Coiled coil</keyword>
<dbReference type="PANTHER" id="PTHR47338:SF5">
    <property type="entry name" value="ZN(II)2CYS6 TRANSCRIPTION FACTOR (EUROFUNG)"/>
    <property type="match status" value="1"/>
</dbReference>
<dbReference type="GO" id="GO:0000981">
    <property type="term" value="F:DNA-binding transcription factor activity, RNA polymerase II-specific"/>
    <property type="evidence" value="ECO:0007669"/>
    <property type="project" value="InterPro"/>
</dbReference>
<dbReference type="AlphaFoldDB" id="A0A9P6XEH7"/>
<dbReference type="CDD" id="cd00067">
    <property type="entry name" value="GAL4"/>
    <property type="match status" value="1"/>
</dbReference>
<dbReference type="OrthoDB" id="4356994at2759"/>
<sequence>MANLLTNMSIKKTPCNSCRQRKRKCSYGNPCERCIKLGTQCVYTILPSPKDLEYLQEIEYIEQIELLENQMVTIESEMNTLKLAQNKDFSDSSAETTVGTDYPSPVSLYSQDYKIPKDEETNKPNDKNTDQKSQYQKASQSFMIAKYNQMEASITKQEETKPWQLTLKNGHLIIDTYVNSHSELMSSLRNMLATQKQAEYPLLSSHISLHTKNAITNTLSIVMWRKYGKSQLKTMIKHKTFLLLNETSQKVKVVPVDTLNTLTLQLVYAYIQCIHTVRFSIHVCSFIKLFMSDQQSILNSPAVMALCSDICQRPCKHILKILPANTAPDYALYYFEQSRNLISDRFDEIDIEVLTTYVFMASYKVKAKKHDESMKYLSMAETIYNMLLPSYESEVKKKDGPPEAKLLNRLYRNICHTRHILELEDMLNHKNDKRKMIRKLLSFPSDPDHSFIQPTEDDSELELKHIHLKNSIFKLHNHIKHAAKMAIGPDLPAFVGAFTHHVEMAMHHWYKYELSTEFKLSLPLFEDVSDLEFFTILELECNHSSPFGFLTTLTVYNEYIIASKAFFPKSPKEMLIDTDKLLEHFYKIENELPDMCDVKHENGLFWTKLLTKMKHIKSYHLKDFMETYEGTEDEYFRELVAAMNPSAIRINMPYIQKAIIASLNTVRLIQFLNTHDYSCLIDMRWVMNAWYILARTLRFERELYDCSTITLNRIKANMLLCIGFMNDLANFSQNHSAHDVVANMKEQLQSLL</sequence>
<keyword evidence="3" id="KW-0805">Transcription regulation</keyword>
<dbReference type="InterPro" id="IPR001138">
    <property type="entry name" value="Zn2Cys6_DnaBD"/>
</dbReference>
<comment type="caution">
    <text evidence="9">The sequence shown here is derived from an EMBL/GenBank/DDBJ whole genome shotgun (WGS) entry which is preliminary data.</text>
</comment>
<reference evidence="9" key="1">
    <citation type="journal article" date="2020" name="Microb. Genom.">
        <title>Genetic diversity of clinical and environmental Mucorales isolates obtained from an investigation of mucormycosis cases among solid organ transplant recipients.</title>
        <authorList>
            <person name="Nguyen M.H."/>
            <person name="Kaul D."/>
            <person name="Muto C."/>
            <person name="Cheng S.J."/>
            <person name="Richter R.A."/>
            <person name="Bruno V.M."/>
            <person name="Liu G."/>
            <person name="Beyhan S."/>
            <person name="Sundermann A.J."/>
            <person name="Mounaud S."/>
            <person name="Pasculle A.W."/>
            <person name="Nierman W.C."/>
            <person name="Driscoll E."/>
            <person name="Cumbie R."/>
            <person name="Clancy C.J."/>
            <person name="Dupont C.L."/>
        </authorList>
    </citation>
    <scope>NUCLEOTIDE SEQUENCE</scope>
    <source>
        <strain evidence="9">GL11</strain>
    </source>
</reference>
<dbReference type="Pfam" id="PF00172">
    <property type="entry name" value="Zn_clus"/>
    <property type="match status" value="1"/>
</dbReference>
<dbReference type="InterPro" id="IPR036864">
    <property type="entry name" value="Zn2-C6_fun-type_DNA-bd_sf"/>
</dbReference>
<dbReference type="InterPro" id="IPR050815">
    <property type="entry name" value="TF_fung"/>
</dbReference>
<dbReference type="PANTHER" id="PTHR47338">
    <property type="entry name" value="ZN(II)2CYS6 TRANSCRIPTION FACTOR (EUROFUNG)-RELATED"/>
    <property type="match status" value="1"/>
</dbReference>
<dbReference type="EMBL" id="JAANQT010000376">
    <property type="protein sequence ID" value="KAG1311553.1"/>
    <property type="molecule type" value="Genomic_DNA"/>
</dbReference>
<organism evidence="9 10">
    <name type="scientific">Rhizopus oryzae</name>
    <name type="common">Mucormycosis agent</name>
    <name type="synonym">Rhizopus arrhizus var. delemar</name>
    <dbReference type="NCBI Taxonomy" id="64495"/>
    <lineage>
        <taxon>Eukaryota</taxon>
        <taxon>Fungi</taxon>
        <taxon>Fungi incertae sedis</taxon>
        <taxon>Mucoromycota</taxon>
        <taxon>Mucoromycotina</taxon>
        <taxon>Mucoromycetes</taxon>
        <taxon>Mucorales</taxon>
        <taxon>Mucorineae</taxon>
        <taxon>Rhizopodaceae</taxon>
        <taxon>Rhizopus</taxon>
    </lineage>
</organism>
<evidence type="ECO:0000256" key="2">
    <source>
        <dbReference type="ARBA" id="ARBA00022723"/>
    </source>
</evidence>
<keyword evidence="10" id="KW-1185">Reference proteome</keyword>
<proteinExistence type="predicted"/>
<evidence type="ECO:0000313" key="9">
    <source>
        <dbReference type="EMBL" id="KAG1311553.1"/>
    </source>
</evidence>
<evidence type="ECO:0000256" key="7">
    <source>
        <dbReference type="SAM" id="MobiDB-lite"/>
    </source>
</evidence>
<comment type="subcellular location">
    <subcellularLocation>
        <location evidence="1">Nucleus</location>
    </subcellularLocation>
</comment>
<feature type="coiled-coil region" evidence="6">
    <location>
        <begin position="57"/>
        <end position="84"/>
    </location>
</feature>
<feature type="region of interest" description="Disordered" evidence="7">
    <location>
        <begin position="89"/>
        <end position="135"/>
    </location>
</feature>
<dbReference type="GO" id="GO:0005634">
    <property type="term" value="C:nucleus"/>
    <property type="evidence" value="ECO:0007669"/>
    <property type="project" value="UniProtKB-SubCell"/>
</dbReference>
<accession>A0A9P6XEH7</accession>
<evidence type="ECO:0000256" key="5">
    <source>
        <dbReference type="ARBA" id="ARBA00023242"/>
    </source>
</evidence>
<feature type="compositionally biased region" description="Basic and acidic residues" evidence="7">
    <location>
        <begin position="114"/>
        <end position="130"/>
    </location>
</feature>
<evidence type="ECO:0000256" key="3">
    <source>
        <dbReference type="ARBA" id="ARBA00023015"/>
    </source>
</evidence>
<dbReference type="SMART" id="SM00066">
    <property type="entry name" value="GAL4"/>
    <property type="match status" value="1"/>
</dbReference>
<evidence type="ECO:0000259" key="8">
    <source>
        <dbReference type="PROSITE" id="PS50048"/>
    </source>
</evidence>
<dbReference type="SUPFAM" id="SSF57701">
    <property type="entry name" value="Zn2/Cys6 DNA-binding domain"/>
    <property type="match status" value="1"/>
</dbReference>
<evidence type="ECO:0000313" key="10">
    <source>
        <dbReference type="Proteomes" id="UP000716291"/>
    </source>
</evidence>
<dbReference type="Proteomes" id="UP000716291">
    <property type="component" value="Unassembled WGS sequence"/>
</dbReference>
<dbReference type="Gene3D" id="4.10.240.10">
    <property type="entry name" value="Zn(2)-C6 fungal-type DNA-binding domain"/>
    <property type="match status" value="1"/>
</dbReference>
<dbReference type="GO" id="GO:0008270">
    <property type="term" value="F:zinc ion binding"/>
    <property type="evidence" value="ECO:0007669"/>
    <property type="project" value="InterPro"/>
</dbReference>
<protein>
    <recommendedName>
        <fullName evidence="8">Zn(2)-C6 fungal-type domain-containing protein</fullName>
    </recommendedName>
</protein>
<evidence type="ECO:0000256" key="4">
    <source>
        <dbReference type="ARBA" id="ARBA00023163"/>
    </source>
</evidence>
<dbReference type="PROSITE" id="PS50048">
    <property type="entry name" value="ZN2_CY6_FUNGAL_2"/>
    <property type="match status" value="1"/>
</dbReference>
<evidence type="ECO:0000256" key="1">
    <source>
        <dbReference type="ARBA" id="ARBA00004123"/>
    </source>
</evidence>
<keyword evidence="5" id="KW-0539">Nucleus</keyword>
<feature type="domain" description="Zn(2)-C6 fungal-type" evidence="8">
    <location>
        <begin position="14"/>
        <end position="43"/>
    </location>
</feature>